<reference evidence="1" key="1">
    <citation type="submission" date="2020-08" db="EMBL/GenBank/DDBJ databases">
        <title>Multicomponent nature underlies the extraordinary mechanical properties of spider dragline silk.</title>
        <authorList>
            <person name="Kono N."/>
            <person name="Nakamura H."/>
            <person name="Mori M."/>
            <person name="Yoshida Y."/>
            <person name="Ohtoshi R."/>
            <person name="Malay A.D."/>
            <person name="Moran D.A.P."/>
            <person name="Tomita M."/>
            <person name="Numata K."/>
            <person name="Arakawa K."/>
        </authorList>
    </citation>
    <scope>NUCLEOTIDE SEQUENCE</scope>
</reference>
<organism evidence="1 2">
    <name type="scientific">Nephila pilipes</name>
    <name type="common">Giant wood spider</name>
    <name type="synonym">Nephila maculata</name>
    <dbReference type="NCBI Taxonomy" id="299642"/>
    <lineage>
        <taxon>Eukaryota</taxon>
        <taxon>Metazoa</taxon>
        <taxon>Ecdysozoa</taxon>
        <taxon>Arthropoda</taxon>
        <taxon>Chelicerata</taxon>
        <taxon>Arachnida</taxon>
        <taxon>Araneae</taxon>
        <taxon>Araneomorphae</taxon>
        <taxon>Entelegynae</taxon>
        <taxon>Araneoidea</taxon>
        <taxon>Nephilidae</taxon>
        <taxon>Nephila</taxon>
    </lineage>
</organism>
<evidence type="ECO:0000313" key="2">
    <source>
        <dbReference type="Proteomes" id="UP000887013"/>
    </source>
</evidence>
<accession>A0A8X6TLZ3</accession>
<dbReference type="AlphaFoldDB" id="A0A8X6TLZ3"/>
<sequence length="72" mass="8133">MLPHELESPSYQRLAEEKSLSPDRFNMPEPLVMVANSCRVEGLVNFELLETPTPPIGEVRNLGDGIRHFKEA</sequence>
<protein>
    <submittedName>
        <fullName evidence="1">Uncharacterized protein</fullName>
    </submittedName>
</protein>
<dbReference type="Proteomes" id="UP000887013">
    <property type="component" value="Unassembled WGS sequence"/>
</dbReference>
<keyword evidence="2" id="KW-1185">Reference proteome</keyword>
<gene>
    <name evidence="1" type="ORF">NPIL_302661</name>
</gene>
<dbReference type="EMBL" id="BMAW01107515">
    <property type="protein sequence ID" value="GFT29705.1"/>
    <property type="molecule type" value="Genomic_DNA"/>
</dbReference>
<name>A0A8X6TLZ3_NEPPI</name>
<comment type="caution">
    <text evidence="1">The sequence shown here is derived from an EMBL/GenBank/DDBJ whole genome shotgun (WGS) entry which is preliminary data.</text>
</comment>
<evidence type="ECO:0000313" key="1">
    <source>
        <dbReference type="EMBL" id="GFT29705.1"/>
    </source>
</evidence>
<proteinExistence type="predicted"/>